<dbReference type="OrthoDB" id="2141530at2759"/>
<feature type="region of interest" description="Disordered" evidence="1">
    <location>
        <begin position="161"/>
        <end position="253"/>
    </location>
</feature>
<keyword evidence="4" id="KW-1185">Reference proteome</keyword>
<evidence type="ECO:0000313" key="5">
    <source>
        <dbReference type="Proteomes" id="UP000320475"/>
    </source>
</evidence>
<gene>
    <name evidence="3" type="ORF">SeLEV6574_g00567</name>
    <name evidence="2" type="ORF">SeMB42_g02232</name>
</gene>
<evidence type="ECO:0000313" key="3">
    <source>
        <dbReference type="EMBL" id="TPX50996.1"/>
    </source>
</evidence>
<evidence type="ECO:0000313" key="2">
    <source>
        <dbReference type="EMBL" id="TPX50437.1"/>
    </source>
</evidence>
<name>A0A507DGR7_9FUNG</name>
<dbReference type="EMBL" id="QEAM01000010">
    <property type="protein sequence ID" value="TPX50996.1"/>
    <property type="molecule type" value="Genomic_DNA"/>
</dbReference>
<dbReference type="EMBL" id="QEAN01000067">
    <property type="protein sequence ID" value="TPX50437.1"/>
    <property type="molecule type" value="Genomic_DNA"/>
</dbReference>
<evidence type="ECO:0000313" key="4">
    <source>
        <dbReference type="Proteomes" id="UP000317494"/>
    </source>
</evidence>
<dbReference type="AlphaFoldDB" id="A0A507DGR7"/>
<evidence type="ECO:0000256" key="1">
    <source>
        <dbReference type="SAM" id="MobiDB-lite"/>
    </source>
</evidence>
<comment type="caution">
    <text evidence="2">The sequence shown here is derived from an EMBL/GenBank/DDBJ whole genome shotgun (WGS) entry which is preliminary data.</text>
</comment>
<proteinExistence type="predicted"/>
<accession>A0A507DGR7</accession>
<feature type="compositionally biased region" description="Polar residues" evidence="1">
    <location>
        <begin position="194"/>
        <end position="237"/>
    </location>
</feature>
<protein>
    <submittedName>
        <fullName evidence="2">Uncharacterized protein</fullName>
    </submittedName>
</protein>
<feature type="compositionally biased region" description="Basic residues" evidence="1">
    <location>
        <begin position="176"/>
        <end position="189"/>
    </location>
</feature>
<reference evidence="4 5" key="1">
    <citation type="journal article" date="2019" name="Sci. Rep.">
        <title>Comparative genomics of chytrid fungi reveal insights into the obligate biotrophic and pathogenic lifestyle of Synchytrium endobioticum.</title>
        <authorList>
            <person name="van de Vossenberg B.T.L.H."/>
            <person name="Warris S."/>
            <person name="Nguyen H.D.T."/>
            <person name="van Gent-Pelzer M.P.E."/>
            <person name="Joly D.L."/>
            <person name="van de Geest H.C."/>
            <person name="Bonants P.J.M."/>
            <person name="Smith D.S."/>
            <person name="Levesque C.A."/>
            <person name="van der Lee T.A.J."/>
        </authorList>
    </citation>
    <scope>NUCLEOTIDE SEQUENCE [LARGE SCALE GENOMIC DNA]</scope>
    <source>
        <strain evidence="3 5">LEV6574</strain>
        <strain evidence="2 4">MB42</strain>
    </source>
</reference>
<sequence>MPVPIGNSNVSYPGLFQLQTESGAGPYDVAAFCRLHDEEHEEAGRFEVAKHLWKEGLKLLEAEDAMCIQIFGDALTKYMRVYNPYNPIFLKNYHKLPSLLSQQLQLLNAGQAGTESTATIIKELSSPLQVKQFTPVLNGSGFPCTMDEWLEDMEREGMGEEFAVEESMEPEERSKVREKKKRLDKARIRKQGDSKSNSASEGSSVQNELSNTSENAPSKQGNSCTQPRNGTPLSETYVSLDDMPDSDEAVSSSADDLSKERVITFKFHITLVRAIMEPMYDEDTRLPLTRRERLLRAVSGLEECEGIKQLAYRYGSFDFWKGLFLTELCEFLQARKHFKDAIYFDHRLRVYCSHLYNQAPVTQIFRQALSILVNNHYIGAELDGAERGMLTSLPQRLKRGKFQYDAVYWMGKCVLDEALHSMTSTSITSSRNKTAAWQQYEQVKDLISQSAASKPALFTIHSILCNLYTFLITAPVHSEYFTDASCTILMLLGVILLAHPEKEVNVDGLCMLRSNIAKSLYCVQGWSPRNVDGIVGMAQSCWDELTESGVLVGPIVRDVRDAQLMW</sequence>
<dbReference type="Proteomes" id="UP000317494">
    <property type="component" value="Unassembled WGS sequence"/>
</dbReference>
<dbReference type="VEuPathDB" id="FungiDB:SeMB42_g02232"/>
<organism evidence="2 4">
    <name type="scientific">Synchytrium endobioticum</name>
    <dbReference type="NCBI Taxonomy" id="286115"/>
    <lineage>
        <taxon>Eukaryota</taxon>
        <taxon>Fungi</taxon>
        <taxon>Fungi incertae sedis</taxon>
        <taxon>Chytridiomycota</taxon>
        <taxon>Chytridiomycota incertae sedis</taxon>
        <taxon>Chytridiomycetes</taxon>
        <taxon>Synchytriales</taxon>
        <taxon>Synchytriaceae</taxon>
        <taxon>Synchytrium</taxon>
    </lineage>
</organism>
<dbReference type="Proteomes" id="UP000320475">
    <property type="component" value="Unassembled WGS sequence"/>
</dbReference>